<protein>
    <submittedName>
        <fullName evidence="1">Uncharacterized protein</fullName>
    </submittedName>
</protein>
<keyword evidence="2" id="KW-1185">Reference proteome</keyword>
<evidence type="ECO:0000313" key="2">
    <source>
        <dbReference type="Proteomes" id="UP000247810"/>
    </source>
</evidence>
<accession>A0A319DQ03</accession>
<dbReference type="EMBL" id="KZ825800">
    <property type="protein sequence ID" value="PYH99641.1"/>
    <property type="molecule type" value="Genomic_DNA"/>
</dbReference>
<dbReference type="Proteomes" id="UP000247810">
    <property type="component" value="Unassembled WGS sequence"/>
</dbReference>
<gene>
    <name evidence="1" type="ORF">BO71DRAFT_171378</name>
</gene>
<reference evidence="1 2" key="1">
    <citation type="submission" date="2018-02" db="EMBL/GenBank/DDBJ databases">
        <title>The genomes of Aspergillus section Nigri reveals drivers in fungal speciation.</title>
        <authorList>
            <consortium name="DOE Joint Genome Institute"/>
            <person name="Vesth T.C."/>
            <person name="Nybo J."/>
            <person name="Theobald S."/>
            <person name="Brandl J."/>
            <person name="Frisvad J.C."/>
            <person name="Nielsen K.F."/>
            <person name="Lyhne E.K."/>
            <person name="Kogle M.E."/>
            <person name="Kuo A."/>
            <person name="Riley R."/>
            <person name="Clum A."/>
            <person name="Nolan M."/>
            <person name="Lipzen A."/>
            <person name="Salamov A."/>
            <person name="Henrissat B."/>
            <person name="Wiebenga A."/>
            <person name="De vries R.P."/>
            <person name="Grigoriev I.V."/>
            <person name="Mortensen U.H."/>
            <person name="Andersen M.R."/>
            <person name="Baker S.E."/>
        </authorList>
    </citation>
    <scope>NUCLEOTIDE SEQUENCE [LARGE SCALE GENOMIC DNA]</scope>
    <source>
        <strain evidence="1 2">CBS 707.79</strain>
    </source>
</reference>
<proteinExistence type="predicted"/>
<dbReference type="VEuPathDB" id="FungiDB:BO71DRAFT_171378"/>
<name>A0A319DQ03_9EURO</name>
<sequence>MNHSSPFGNSSPSPFLLSNSWLWRWMVPVMSNERMLAYHVLRCSAWLRRLPRWCRRLRLLLFLRYLKQIKSLPSGIWGVSTFYRLLPFSTMNIMPRSRHNPPMYCI</sequence>
<evidence type="ECO:0000313" key="1">
    <source>
        <dbReference type="EMBL" id="PYH99641.1"/>
    </source>
</evidence>
<dbReference type="AlphaFoldDB" id="A0A319DQ03"/>
<organism evidence="1 2">
    <name type="scientific">Aspergillus ellipticus CBS 707.79</name>
    <dbReference type="NCBI Taxonomy" id="1448320"/>
    <lineage>
        <taxon>Eukaryota</taxon>
        <taxon>Fungi</taxon>
        <taxon>Dikarya</taxon>
        <taxon>Ascomycota</taxon>
        <taxon>Pezizomycotina</taxon>
        <taxon>Eurotiomycetes</taxon>
        <taxon>Eurotiomycetidae</taxon>
        <taxon>Eurotiales</taxon>
        <taxon>Aspergillaceae</taxon>
        <taxon>Aspergillus</taxon>
        <taxon>Aspergillus subgen. Circumdati</taxon>
    </lineage>
</organism>